<feature type="compositionally biased region" description="Basic and acidic residues" evidence="1">
    <location>
        <begin position="63"/>
        <end position="78"/>
    </location>
</feature>
<dbReference type="AlphaFoldDB" id="A0A507FLD4"/>
<dbReference type="PANTHER" id="PTHR31400">
    <property type="entry name" value="GUANYLYL CYCLASE DOMAIN CONTAINING PROTEIN 1 GUCD1"/>
    <property type="match status" value="1"/>
</dbReference>
<feature type="compositionally biased region" description="Basic and acidic residues" evidence="1">
    <location>
        <begin position="12"/>
        <end position="39"/>
    </location>
</feature>
<feature type="compositionally biased region" description="Polar residues" evidence="1">
    <location>
        <begin position="1015"/>
        <end position="1033"/>
    </location>
</feature>
<sequence>MSSSKFKPTRARPRDHSPSEDEHRDATRWNIDDRARANLDLEGGLGRDAASSWRRRMAPESLRGCDREVGKRGSERESGPGGSLAKQSETPPPPYLHSSSHSSQHPLVLHRHAYPQLWSASTTAVFVPVQLPVIPVAVVAADYSYPASNSTHHSTRNHRSSINYGSHDLSSVSLTRARIKALEAQVPHIPQPSQWDCGLACVSMVLKSLRLFSHSDPLDLRMFVHRDAVQLGSVWTIDLAYLLKAFGVTDFTYYTTYIGVNYNYASKQFYKNAFQTDSRRIHSLFADAQDNGVRVVPLLLPLDDMKRFLMSGRYAVLMLVNLSSVQCRVCRRKAIRAEKKRRKEVWSQRWRTVGLSWLCGNPVPPSEPMDMSGCFDDGLLDHARHQDGYLFCDVNMHAVVSESRRKRQKGKKRLQGQSSTVAFSRNDHMTNFQDANHHPTVQIPSTDRTPLLQKQQSPSVLSDYQSVRSAATLEVIPTASKDEAPAPVKKPAVQEPNTSCSPISPPEQRELAERDSWHIPPGITIAAVENLESEFSVVKTVSSAVTWLGTIVFGGPATESTSSLETSPSATDSNPTTNSAPSPSTASPVSTSKKRHPPPPGVQISAYSQDNDDELAEEEQSPDLSPSRRRAKPPGVGVVSKVDDESMNRLYILNQGMRRASGAADNPLSSGRMDSGVGGFGGSKSQPASKSGSPLRPSVLANHAPGSQKNQQSSQRSASPVSPYNLNDRPKVFSNVTSTRNVDVTASTAKTSPTLLSFLTPSMRSPQKHRAFSIPGTDSEMALAAAAAASSVSSNAAATKAAMELHGMRHPKGVVPPLSRRDGSPGPSPSNPLTTSLADSSRATIEKRSVWFRDSVMPADGRDVSGEVSGGSKREEIFARRGVVFSESERGDGTLAREAATAAEHTSRRGSVSFWGGVLGTATAQSSPQGAGNRDDDEDDEDDGDDDDDGFESAEGEFGGVDDEDVDDAFEDVDDAQLSDDWCSDDSSSDSDESLKTATCWSGFTACMPRSSVRRSSSQMHLSQNMTGSVDGNSASPLRRGNSSSSLSSGGGFSRFFQRSGATPSNTEQEEFVGHYILFIGYDAKTDGFIYRDPGIEERLCVMSGSAVEFARSGIPGSDHDVIVVRAGV</sequence>
<evidence type="ECO:0000313" key="2">
    <source>
        <dbReference type="EMBL" id="TPX77241.1"/>
    </source>
</evidence>
<proteinExistence type="predicted"/>
<gene>
    <name evidence="2" type="ORF">CcCBS67573_g01495</name>
</gene>
<feature type="compositionally biased region" description="Low complexity" evidence="1">
    <location>
        <begin position="1034"/>
        <end position="1050"/>
    </location>
</feature>
<feature type="region of interest" description="Disordered" evidence="1">
    <location>
        <begin position="434"/>
        <end position="464"/>
    </location>
</feature>
<dbReference type="EMBL" id="QEAP01000025">
    <property type="protein sequence ID" value="TPX77241.1"/>
    <property type="molecule type" value="Genomic_DNA"/>
</dbReference>
<protein>
    <submittedName>
        <fullName evidence="2">Uncharacterized protein</fullName>
    </submittedName>
</protein>
<dbReference type="Proteomes" id="UP000320333">
    <property type="component" value="Unassembled WGS sequence"/>
</dbReference>
<dbReference type="OrthoDB" id="206796at2759"/>
<feature type="compositionally biased region" description="Polar residues" evidence="1">
    <location>
        <begin position="442"/>
        <end position="464"/>
    </location>
</feature>
<feature type="compositionally biased region" description="Polar residues" evidence="1">
    <location>
        <begin position="683"/>
        <end position="692"/>
    </location>
</feature>
<reference evidence="2 3" key="1">
    <citation type="journal article" date="2019" name="Sci. Rep.">
        <title>Comparative genomics of chytrid fungi reveal insights into the obligate biotrophic and pathogenic lifestyle of Synchytrium endobioticum.</title>
        <authorList>
            <person name="van de Vossenberg B.T.L.H."/>
            <person name="Warris S."/>
            <person name="Nguyen H.D.T."/>
            <person name="van Gent-Pelzer M.P.E."/>
            <person name="Joly D.L."/>
            <person name="van de Geest H.C."/>
            <person name="Bonants P.J.M."/>
            <person name="Smith D.S."/>
            <person name="Levesque C.A."/>
            <person name="van der Lee T.A.J."/>
        </authorList>
    </citation>
    <scope>NUCLEOTIDE SEQUENCE [LARGE SCALE GENOMIC DNA]</scope>
    <source>
        <strain evidence="2 3">CBS 675.73</strain>
    </source>
</reference>
<feature type="region of interest" description="Disordered" evidence="1">
    <location>
        <begin position="810"/>
        <end position="841"/>
    </location>
</feature>
<dbReference type="Pfam" id="PF09778">
    <property type="entry name" value="Guanylate_cyc_2"/>
    <property type="match status" value="2"/>
</dbReference>
<feature type="compositionally biased region" description="Acidic residues" evidence="1">
    <location>
        <begin position="935"/>
        <end position="967"/>
    </location>
</feature>
<feature type="region of interest" description="Disordered" evidence="1">
    <location>
        <begin position="1"/>
        <end position="104"/>
    </location>
</feature>
<feature type="region of interest" description="Disordered" evidence="1">
    <location>
        <begin position="921"/>
        <end position="967"/>
    </location>
</feature>
<feature type="region of interest" description="Disordered" evidence="1">
    <location>
        <begin position="1015"/>
        <end position="1050"/>
    </location>
</feature>
<comment type="caution">
    <text evidence="2">The sequence shown here is derived from an EMBL/GenBank/DDBJ whole genome shotgun (WGS) entry which is preliminary data.</text>
</comment>
<feature type="region of interest" description="Disordered" evidence="1">
    <location>
        <begin position="476"/>
        <end position="511"/>
    </location>
</feature>
<feature type="region of interest" description="Disordered" evidence="1">
    <location>
        <begin position="976"/>
        <end position="995"/>
    </location>
</feature>
<feature type="compositionally biased region" description="Acidic residues" evidence="1">
    <location>
        <begin position="976"/>
        <end position="992"/>
    </location>
</feature>
<keyword evidence="3" id="KW-1185">Reference proteome</keyword>
<accession>A0A507FLD4</accession>
<feature type="region of interest" description="Disordered" evidence="1">
    <location>
        <begin position="556"/>
        <end position="647"/>
    </location>
</feature>
<name>A0A507FLD4_9FUNG</name>
<dbReference type="PANTHER" id="PTHR31400:SF1">
    <property type="entry name" value="PROTEIN GUCD1"/>
    <property type="match status" value="1"/>
</dbReference>
<feature type="compositionally biased region" description="Low complexity" evidence="1">
    <location>
        <begin position="556"/>
        <end position="591"/>
    </location>
</feature>
<feature type="region of interest" description="Disordered" evidence="1">
    <location>
        <begin position="659"/>
        <end position="731"/>
    </location>
</feature>
<organism evidence="2 3">
    <name type="scientific">Chytriomyces confervae</name>
    <dbReference type="NCBI Taxonomy" id="246404"/>
    <lineage>
        <taxon>Eukaryota</taxon>
        <taxon>Fungi</taxon>
        <taxon>Fungi incertae sedis</taxon>
        <taxon>Chytridiomycota</taxon>
        <taxon>Chytridiomycota incertae sedis</taxon>
        <taxon>Chytridiomycetes</taxon>
        <taxon>Chytridiales</taxon>
        <taxon>Chytriomycetaceae</taxon>
        <taxon>Chytriomyces</taxon>
    </lineage>
</organism>
<feature type="compositionally biased region" description="Acidic residues" evidence="1">
    <location>
        <begin position="610"/>
        <end position="621"/>
    </location>
</feature>
<feature type="compositionally biased region" description="Polar residues" evidence="1">
    <location>
        <begin position="705"/>
        <end position="725"/>
    </location>
</feature>
<evidence type="ECO:0000256" key="1">
    <source>
        <dbReference type="SAM" id="MobiDB-lite"/>
    </source>
</evidence>
<dbReference type="InterPro" id="IPR018616">
    <property type="entry name" value="GUCD1"/>
</dbReference>
<evidence type="ECO:0000313" key="3">
    <source>
        <dbReference type="Proteomes" id="UP000320333"/>
    </source>
</evidence>